<dbReference type="NCBIfam" id="TIGR01536">
    <property type="entry name" value="asn_synth_AEB"/>
    <property type="match status" value="1"/>
</dbReference>
<dbReference type="SUPFAM" id="SSF52402">
    <property type="entry name" value="Adenine nucleotide alpha hydrolases-like"/>
    <property type="match status" value="1"/>
</dbReference>
<keyword evidence="6" id="KW-0028">Amino-acid biosynthesis</keyword>
<dbReference type="CDD" id="cd01991">
    <property type="entry name" value="Asn_synthase_B_C"/>
    <property type="match status" value="1"/>
</dbReference>
<evidence type="ECO:0000313" key="11">
    <source>
        <dbReference type="Proteomes" id="UP000738376"/>
    </source>
</evidence>
<dbReference type="RefSeq" id="WP_169363520.1">
    <property type="nucleotide sequence ID" value="NZ_JAAVJL010000001.1"/>
</dbReference>
<dbReference type="InterPro" id="IPR029055">
    <property type="entry name" value="Ntn_hydrolases_N"/>
</dbReference>
<evidence type="ECO:0000256" key="8">
    <source>
        <dbReference type="ARBA" id="ARBA00048741"/>
    </source>
</evidence>
<keyword evidence="7" id="KW-0315">Glutamine amidotransferase</keyword>
<comment type="catalytic activity">
    <reaction evidence="8">
        <text>L-aspartate + L-glutamine + ATP + H2O = L-asparagine + L-glutamate + AMP + diphosphate + H(+)</text>
        <dbReference type="Rhea" id="RHEA:12228"/>
        <dbReference type="ChEBI" id="CHEBI:15377"/>
        <dbReference type="ChEBI" id="CHEBI:15378"/>
        <dbReference type="ChEBI" id="CHEBI:29985"/>
        <dbReference type="ChEBI" id="CHEBI:29991"/>
        <dbReference type="ChEBI" id="CHEBI:30616"/>
        <dbReference type="ChEBI" id="CHEBI:33019"/>
        <dbReference type="ChEBI" id="CHEBI:58048"/>
        <dbReference type="ChEBI" id="CHEBI:58359"/>
        <dbReference type="ChEBI" id="CHEBI:456215"/>
        <dbReference type="EC" id="6.3.5.4"/>
    </reaction>
</comment>
<evidence type="ECO:0000259" key="9">
    <source>
        <dbReference type="PROSITE" id="PS51278"/>
    </source>
</evidence>
<keyword evidence="5" id="KW-0067">ATP-binding</keyword>
<gene>
    <name evidence="10" type="primary">asnB</name>
    <name evidence="10" type="ORF">HC246_11570</name>
</gene>
<keyword evidence="6" id="KW-0061">Asparagine biosynthesis</keyword>
<protein>
    <recommendedName>
        <fullName evidence="3">asparagine synthase (glutamine-hydrolyzing)</fullName>
        <ecNumber evidence="3">6.3.5.4</ecNumber>
    </recommendedName>
</protein>
<dbReference type="InterPro" id="IPR006426">
    <property type="entry name" value="Asn_synth_AEB"/>
</dbReference>
<dbReference type="PANTHER" id="PTHR43284">
    <property type="entry name" value="ASPARAGINE SYNTHETASE (GLUTAMINE-HYDROLYZING)"/>
    <property type="match status" value="1"/>
</dbReference>
<evidence type="ECO:0000256" key="6">
    <source>
        <dbReference type="ARBA" id="ARBA00022888"/>
    </source>
</evidence>
<dbReference type="Pfam" id="PF13537">
    <property type="entry name" value="GATase_7"/>
    <property type="match status" value="1"/>
</dbReference>
<proteinExistence type="inferred from homology"/>
<dbReference type="PIRSF" id="PIRSF001589">
    <property type="entry name" value="Asn_synthetase_glu-h"/>
    <property type="match status" value="1"/>
</dbReference>
<dbReference type="CDD" id="cd00712">
    <property type="entry name" value="AsnB"/>
    <property type="match status" value="1"/>
</dbReference>
<sequence>MCGIAGFLASSLPNETERYIRILQIALQHRGKDDQGVYLSPQRDIALIHTRLAILDLSQNGHQPMPIADQRYWITFNGEIYNFLELREQLKNEGETFFSNTDTEVILKLYAKYGERCLEFLRGMFAFAIWDEHEKVCFMARDPFGIKPIYYWCQGKTLIFASELRAIMALGIIPKQLSPIGLYTYLTNGSVSEPWTIIDGVKSLEAGSSLRWQDGKIHHQKYWEINFPSVIYGDHSVAPSYAPTAAKLSLEAITTTREALFNSVKHHLISDVPIGIFLSGGIDSTALVAIARQMQSNELRTYSLAFKEEAWNEGAIAKQVADHFGTSHTEYLLTADLAQDLLPEYWRSLDQPTIDGFNTFCISQIAHQQGMKVVLSGLGSDELFGGYGTFRQVPRMVDQRQNVAFLKAIAKVVGNGLEQLAQSPKYRRFGAFLSKENSIQNAYNLVRGVFSTWEAYQLVQFYLGEDVGEQVKNEIVTFLNEEKQSFQEFPTPQDEVSYLELSRYMRNQLLRDSDVMSMKWGLELRVPFVDCDLFTAISQIPASMRLHKNKQLLTHAIPEIPEYIINRQKRGFTIPFVQWIDKDWLKGTMEIKIPSHIPLPPQQWYRRWSLVVLQNWLQALSL</sequence>
<accession>A0ABX1LR74</accession>
<dbReference type="Pfam" id="PF00733">
    <property type="entry name" value="Asn_synthase"/>
    <property type="match status" value="1"/>
</dbReference>
<feature type="domain" description="Glutamine amidotransferase type-2" evidence="9">
    <location>
        <begin position="2"/>
        <end position="215"/>
    </location>
</feature>
<dbReference type="PANTHER" id="PTHR43284:SF1">
    <property type="entry name" value="ASPARAGINE SYNTHETASE"/>
    <property type="match status" value="1"/>
</dbReference>
<dbReference type="EC" id="6.3.5.4" evidence="3"/>
<organism evidence="10 11">
    <name type="scientific">Pseudanabaena yagii GIHE-NHR1</name>
    <dbReference type="NCBI Taxonomy" id="2722753"/>
    <lineage>
        <taxon>Bacteria</taxon>
        <taxon>Bacillati</taxon>
        <taxon>Cyanobacteriota</taxon>
        <taxon>Cyanophyceae</taxon>
        <taxon>Pseudanabaenales</taxon>
        <taxon>Pseudanabaenaceae</taxon>
        <taxon>Pseudanabaena</taxon>
        <taxon>Pseudanabaena yagii</taxon>
    </lineage>
</organism>
<dbReference type="Gene3D" id="3.40.50.620">
    <property type="entry name" value="HUPs"/>
    <property type="match status" value="1"/>
</dbReference>
<dbReference type="InterPro" id="IPR017932">
    <property type="entry name" value="GATase_2_dom"/>
</dbReference>
<evidence type="ECO:0000256" key="5">
    <source>
        <dbReference type="ARBA" id="ARBA00022840"/>
    </source>
</evidence>
<dbReference type="InterPro" id="IPR051786">
    <property type="entry name" value="ASN_synthetase/amidase"/>
</dbReference>
<reference evidence="10 11" key="1">
    <citation type="submission" date="2020-03" db="EMBL/GenBank/DDBJ databases">
        <title>Draft Genome Sequence of 2-Methylisoborneol Producing Pseudanabaena yagii Strain GIHE-NHR1 Isolated from North Han River in South Korea.</title>
        <authorList>
            <person name="Jeong J."/>
        </authorList>
    </citation>
    <scope>NUCLEOTIDE SEQUENCE [LARGE SCALE GENOMIC DNA]</scope>
    <source>
        <strain evidence="10 11">GIHE-NHR1</strain>
    </source>
</reference>
<comment type="similarity">
    <text evidence="2">Belongs to the asparagine synthetase family.</text>
</comment>
<dbReference type="InterPro" id="IPR014729">
    <property type="entry name" value="Rossmann-like_a/b/a_fold"/>
</dbReference>
<dbReference type="PROSITE" id="PS51278">
    <property type="entry name" value="GATASE_TYPE_2"/>
    <property type="match status" value="1"/>
</dbReference>
<dbReference type="Proteomes" id="UP000738376">
    <property type="component" value="Unassembled WGS sequence"/>
</dbReference>
<dbReference type="SUPFAM" id="SSF56235">
    <property type="entry name" value="N-terminal nucleophile aminohydrolases (Ntn hydrolases)"/>
    <property type="match status" value="1"/>
</dbReference>
<dbReference type="GO" id="GO:0004066">
    <property type="term" value="F:asparagine synthase (glutamine-hydrolyzing) activity"/>
    <property type="evidence" value="ECO:0007669"/>
    <property type="project" value="UniProtKB-EC"/>
</dbReference>
<comment type="caution">
    <text evidence="10">The sequence shown here is derived from an EMBL/GenBank/DDBJ whole genome shotgun (WGS) entry which is preliminary data.</text>
</comment>
<evidence type="ECO:0000313" key="10">
    <source>
        <dbReference type="EMBL" id="NMF58642.1"/>
    </source>
</evidence>
<evidence type="ECO:0000256" key="3">
    <source>
        <dbReference type="ARBA" id="ARBA00012737"/>
    </source>
</evidence>
<dbReference type="InterPro" id="IPR001962">
    <property type="entry name" value="Asn_synthase"/>
</dbReference>
<name>A0ABX1LR74_9CYAN</name>
<dbReference type="Gene3D" id="3.60.20.10">
    <property type="entry name" value="Glutamine Phosphoribosylpyrophosphate, subunit 1, domain 1"/>
    <property type="match status" value="1"/>
</dbReference>
<dbReference type="EMBL" id="JAAVJL010000001">
    <property type="protein sequence ID" value="NMF58642.1"/>
    <property type="molecule type" value="Genomic_DNA"/>
</dbReference>
<keyword evidence="10" id="KW-0436">Ligase</keyword>
<keyword evidence="11" id="KW-1185">Reference proteome</keyword>
<evidence type="ECO:0000256" key="2">
    <source>
        <dbReference type="ARBA" id="ARBA00005752"/>
    </source>
</evidence>
<evidence type="ECO:0000256" key="1">
    <source>
        <dbReference type="ARBA" id="ARBA00005187"/>
    </source>
</evidence>
<dbReference type="InterPro" id="IPR033738">
    <property type="entry name" value="AsnB_N"/>
</dbReference>
<evidence type="ECO:0000256" key="7">
    <source>
        <dbReference type="ARBA" id="ARBA00022962"/>
    </source>
</evidence>
<keyword evidence="4" id="KW-0547">Nucleotide-binding</keyword>
<comment type="pathway">
    <text evidence="1">Amino-acid biosynthesis; L-asparagine biosynthesis; L-asparagine from L-aspartate (L-Gln route): step 1/1.</text>
</comment>
<evidence type="ECO:0000256" key="4">
    <source>
        <dbReference type="ARBA" id="ARBA00022741"/>
    </source>
</evidence>